<feature type="region of interest" description="Disordered" evidence="1">
    <location>
        <begin position="1"/>
        <end position="34"/>
    </location>
</feature>
<evidence type="ECO:0000256" key="1">
    <source>
        <dbReference type="SAM" id="MobiDB-lite"/>
    </source>
</evidence>
<sequence>MGNHPSQKIPISQMPHSSSQTRNGFSNPRMESPFKTKKWDIKGSDFAVFLNKAKEKSDAAMAADTSLLFKALTGSPCQDTCRSFLIAVIEHSPERKQSIIIATL</sequence>
<dbReference type="AlphaFoldDB" id="A0A6N2BWL7"/>
<name>A0A6N2BWL7_SOLCI</name>
<comment type="caution">
    <text evidence="2">The sequence shown here is derived from an EMBL/GenBank/DDBJ whole genome shotgun (WGS) entry which is preliminary data.</text>
</comment>
<accession>A0A6N2BWL7</accession>
<evidence type="ECO:0000313" key="2">
    <source>
        <dbReference type="EMBL" id="TMW99596.1"/>
    </source>
</evidence>
<gene>
    <name evidence="2" type="ORF">EJD97_002302</name>
</gene>
<feature type="compositionally biased region" description="Polar residues" evidence="1">
    <location>
        <begin position="1"/>
        <end position="26"/>
    </location>
</feature>
<feature type="non-terminal residue" evidence="2">
    <location>
        <position position="104"/>
    </location>
</feature>
<proteinExistence type="predicted"/>
<organism evidence="2">
    <name type="scientific">Solanum chilense</name>
    <name type="common">Tomato</name>
    <name type="synonym">Lycopersicon chilense</name>
    <dbReference type="NCBI Taxonomy" id="4083"/>
    <lineage>
        <taxon>Eukaryota</taxon>
        <taxon>Viridiplantae</taxon>
        <taxon>Streptophyta</taxon>
        <taxon>Embryophyta</taxon>
        <taxon>Tracheophyta</taxon>
        <taxon>Spermatophyta</taxon>
        <taxon>Magnoliopsida</taxon>
        <taxon>eudicotyledons</taxon>
        <taxon>Gunneridae</taxon>
        <taxon>Pentapetalae</taxon>
        <taxon>asterids</taxon>
        <taxon>lamiids</taxon>
        <taxon>Solanales</taxon>
        <taxon>Solanaceae</taxon>
        <taxon>Solanoideae</taxon>
        <taxon>Solaneae</taxon>
        <taxon>Solanum</taxon>
        <taxon>Solanum subgen. Lycopersicon</taxon>
    </lineage>
</organism>
<reference evidence="2" key="1">
    <citation type="submission" date="2019-05" db="EMBL/GenBank/DDBJ databases">
        <title>The de novo reference genome and transcriptome assemblies of the wild tomato species Solanum chilense.</title>
        <authorList>
            <person name="Stam R."/>
            <person name="Nosenko T."/>
            <person name="Hoerger A.C."/>
            <person name="Stephan W."/>
            <person name="Seidel M.A."/>
            <person name="Kuhn J.M.M."/>
            <person name="Haberer G."/>
            <person name="Tellier A."/>
        </authorList>
    </citation>
    <scope>NUCLEOTIDE SEQUENCE</scope>
    <source>
        <tissue evidence="2">Mature leaves</tissue>
    </source>
</reference>
<dbReference type="EMBL" id="RXGB01001269">
    <property type="protein sequence ID" value="TMW99596.1"/>
    <property type="molecule type" value="Genomic_DNA"/>
</dbReference>
<protein>
    <submittedName>
        <fullName evidence="2">Uncharacterized protein</fullName>
    </submittedName>
</protein>